<accession>A0ABW8UFV0</accession>
<keyword evidence="5" id="KW-1185">Reference proteome</keyword>
<evidence type="ECO:0000256" key="2">
    <source>
        <dbReference type="ARBA" id="ARBA00022679"/>
    </source>
</evidence>
<proteinExistence type="predicted"/>
<keyword evidence="2" id="KW-0808">Transferase</keyword>
<dbReference type="SUPFAM" id="SSF53448">
    <property type="entry name" value="Nucleotide-diphospho-sugar transferases"/>
    <property type="match status" value="1"/>
</dbReference>
<gene>
    <name evidence="4" type="ORF">ACEN34_11305</name>
</gene>
<evidence type="ECO:0000259" key="3">
    <source>
        <dbReference type="Pfam" id="PF00535"/>
    </source>
</evidence>
<dbReference type="RefSeq" id="WP_407137692.1">
    <property type="nucleotide sequence ID" value="NZ_JBGQPK010000067.1"/>
</dbReference>
<feature type="domain" description="Glycosyltransferase 2-like" evidence="3">
    <location>
        <begin position="4"/>
        <end position="145"/>
    </location>
</feature>
<name>A0ABW8UFV0_9LACO</name>
<dbReference type="PANTHER" id="PTHR22916">
    <property type="entry name" value="GLYCOSYLTRANSFERASE"/>
    <property type="match status" value="1"/>
</dbReference>
<dbReference type="PANTHER" id="PTHR22916:SF51">
    <property type="entry name" value="GLYCOSYLTRANSFERASE EPSH-RELATED"/>
    <property type="match status" value="1"/>
</dbReference>
<sequence length="317" mass="36825">MKLSVIIPVHNSENYICRCLDSVVKQSFNDFEIIIVDDGSIDNSRELIESYSLNDKRIQYFYIKNHGASYARNYGMDRVSGKYLMFIDADDYCDINYFGNMVSLIQHLDTDVAMSNYQLVRNDNIYSNKLLRNITGNGILNRDKATNLVLLDTGFKGFVWNKIYKMSIVNHIRFNVKISYLEDLLFNVQVFKNCERIGYSSFTGYYYCQNDGSASDRLNKDFYLTLQIIKRIVSTENRHIVDATIFYNLISENKIKSSLFKKIKKINNIKDLSLYNPVKNLIVKMGFLSPSLASSLVKLLRLFLASTIYLKIRKIMK</sequence>
<dbReference type="Gene3D" id="3.90.550.10">
    <property type="entry name" value="Spore Coat Polysaccharide Biosynthesis Protein SpsA, Chain A"/>
    <property type="match status" value="1"/>
</dbReference>
<dbReference type="InterPro" id="IPR029044">
    <property type="entry name" value="Nucleotide-diphossugar_trans"/>
</dbReference>
<evidence type="ECO:0000313" key="5">
    <source>
        <dbReference type="Proteomes" id="UP001625389"/>
    </source>
</evidence>
<protein>
    <submittedName>
        <fullName evidence="4">Glycosyltransferase family 2 protein</fullName>
    </submittedName>
</protein>
<dbReference type="Pfam" id="PF00535">
    <property type="entry name" value="Glycos_transf_2"/>
    <property type="match status" value="1"/>
</dbReference>
<reference evidence="4 5" key="1">
    <citation type="submission" date="2024-08" db="EMBL/GenBank/DDBJ databases">
        <authorList>
            <person name="Arias E."/>
        </authorList>
    </citation>
    <scope>NUCLEOTIDE SEQUENCE [LARGE SCALE GENOMIC DNA]</scope>
    <source>
        <strain evidence="4 5">FAM 25317</strain>
    </source>
</reference>
<dbReference type="CDD" id="cd00761">
    <property type="entry name" value="Glyco_tranf_GTA_type"/>
    <property type="match status" value="1"/>
</dbReference>
<dbReference type="Proteomes" id="UP001625389">
    <property type="component" value="Unassembled WGS sequence"/>
</dbReference>
<keyword evidence="1" id="KW-0328">Glycosyltransferase</keyword>
<organism evidence="4 5">
    <name type="scientific">Loigolactobacillus zhaoyuanensis</name>
    <dbReference type="NCBI Taxonomy" id="2486017"/>
    <lineage>
        <taxon>Bacteria</taxon>
        <taxon>Bacillati</taxon>
        <taxon>Bacillota</taxon>
        <taxon>Bacilli</taxon>
        <taxon>Lactobacillales</taxon>
        <taxon>Lactobacillaceae</taxon>
        <taxon>Loigolactobacillus</taxon>
    </lineage>
</organism>
<evidence type="ECO:0000256" key="1">
    <source>
        <dbReference type="ARBA" id="ARBA00022676"/>
    </source>
</evidence>
<comment type="caution">
    <text evidence="4">The sequence shown here is derived from an EMBL/GenBank/DDBJ whole genome shotgun (WGS) entry which is preliminary data.</text>
</comment>
<dbReference type="InterPro" id="IPR001173">
    <property type="entry name" value="Glyco_trans_2-like"/>
</dbReference>
<evidence type="ECO:0000313" key="4">
    <source>
        <dbReference type="EMBL" id="MFL2030195.1"/>
    </source>
</evidence>
<dbReference type="EMBL" id="JBGQPK010000067">
    <property type="protein sequence ID" value="MFL2030195.1"/>
    <property type="molecule type" value="Genomic_DNA"/>
</dbReference>